<gene>
    <name evidence="4" type="primary">GJ19387_0</name>
    <name evidence="4" type="ORF">c0_g1_i4</name>
</gene>
<dbReference type="InterPro" id="IPR001303">
    <property type="entry name" value="Aldolase_II/adducin_N"/>
</dbReference>
<dbReference type="PANTHER" id="PTHR10640">
    <property type="entry name" value="METHYLTHIORIBULOSE-1-PHOSPHATE DEHYDRATASE"/>
    <property type="match status" value="1"/>
</dbReference>
<dbReference type="InterPro" id="IPR036409">
    <property type="entry name" value="Aldolase_II/adducin_N_sf"/>
</dbReference>
<dbReference type="FunFam" id="3.40.225.10:FF:000003">
    <property type="entry name" value="Methylthioribulose-1-phosphate dehydratase"/>
    <property type="match status" value="1"/>
</dbReference>
<evidence type="ECO:0000256" key="1">
    <source>
        <dbReference type="ARBA" id="ARBA00006274"/>
    </source>
</evidence>
<dbReference type="GO" id="GO:0005737">
    <property type="term" value="C:cytoplasm"/>
    <property type="evidence" value="ECO:0007669"/>
    <property type="project" value="TreeGrafter"/>
</dbReference>
<protein>
    <submittedName>
        <fullName evidence="4">Putative methylthioribulose-1-phosphate dehydratase</fullName>
    </submittedName>
</protein>
<reference evidence="4" key="1">
    <citation type="submission" date="2015-06" db="EMBL/GenBank/DDBJ databases">
        <authorList>
            <person name="Hoefler B.C."/>
            <person name="Straight P.D."/>
        </authorList>
    </citation>
    <scope>NUCLEOTIDE SEQUENCE</scope>
</reference>
<organism evidence="4">
    <name type="scientific">Bactrocera latifrons</name>
    <name type="common">Malaysian fruit fly</name>
    <name type="synonym">Chaetodacus latifrons</name>
    <dbReference type="NCBI Taxonomy" id="174628"/>
    <lineage>
        <taxon>Eukaryota</taxon>
        <taxon>Metazoa</taxon>
        <taxon>Ecdysozoa</taxon>
        <taxon>Arthropoda</taxon>
        <taxon>Hexapoda</taxon>
        <taxon>Insecta</taxon>
        <taxon>Pterygota</taxon>
        <taxon>Neoptera</taxon>
        <taxon>Endopterygota</taxon>
        <taxon>Diptera</taxon>
        <taxon>Brachycera</taxon>
        <taxon>Muscomorpha</taxon>
        <taxon>Tephritoidea</taxon>
        <taxon>Tephritidae</taxon>
        <taxon>Bactrocera</taxon>
        <taxon>Bactrocera</taxon>
    </lineage>
</organism>
<proteinExistence type="inferred from homology"/>
<dbReference type="Gene3D" id="3.40.225.10">
    <property type="entry name" value="Class II aldolase/adducin N-terminal domain"/>
    <property type="match status" value="1"/>
</dbReference>
<dbReference type="SUPFAM" id="SSF53639">
    <property type="entry name" value="AraD/HMP-PK domain-like"/>
    <property type="match status" value="1"/>
</dbReference>
<dbReference type="AlphaFoldDB" id="A0A0K8VBV1"/>
<sequence length="140" mass="16196">MSLYKDLPEEHPRKLIPELCRQFYHLGWVTGTGGGMSIKYNNEIYIAPSGVQKERMQPDDLFVQDEEGEDIMLPPDYKKLTKSQCTPLFMLAYRHRGAEAVIHTHSQHAVMATLLWPGEVFRCTHLEMIKVRTKIILNLI</sequence>
<dbReference type="EMBL" id="GDHF01015875">
    <property type="protein sequence ID" value="JAI36439.1"/>
    <property type="molecule type" value="Transcribed_RNA"/>
</dbReference>
<dbReference type="OrthoDB" id="191080at2759"/>
<dbReference type="PANTHER" id="PTHR10640:SF7">
    <property type="entry name" value="METHYLTHIORIBULOSE-1-PHOSPHATE DEHYDRATASE"/>
    <property type="match status" value="1"/>
</dbReference>
<dbReference type="GO" id="GO:0046570">
    <property type="term" value="F:methylthioribulose 1-phosphate dehydratase activity"/>
    <property type="evidence" value="ECO:0007669"/>
    <property type="project" value="TreeGrafter"/>
</dbReference>
<evidence type="ECO:0000313" key="4">
    <source>
        <dbReference type="EMBL" id="JAI36439.1"/>
    </source>
</evidence>
<evidence type="ECO:0000256" key="2">
    <source>
        <dbReference type="ARBA" id="ARBA00060021"/>
    </source>
</evidence>
<evidence type="ECO:0000259" key="3">
    <source>
        <dbReference type="SMART" id="SM01007"/>
    </source>
</evidence>
<dbReference type="SMART" id="SM01007">
    <property type="entry name" value="Aldolase_II"/>
    <property type="match status" value="1"/>
</dbReference>
<comment type="function">
    <text evidence="2">Catalyzes the dehydration of methylthioribulose-1-phosphate (MTRu-1-P) into 2,3-diketo-5-methylthiopentyl-1-phosphate (DK-MTP-1-P). Functions in the methionine salvage pathway, which plays a key role in cancer, apoptosis, microbial proliferation and inflammation. May inhibit the CASP1-related inflammatory response (pyroptosis), the CASP9-dependent apoptotic pathway and the cytochrome c-dependent and APAF1-mediated cell death.</text>
</comment>
<accession>A0A0K8VBV1</accession>
<feature type="domain" description="Class II aldolase/adducin N-terminal" evidence="3">
    <location>
        <begin position="14"/>
        <end position="140"/>
    </location>
</feature>
<dbReference type="GO" id="GO:0019509">
    <property type="term" value="P:L-methionine salvage from methylthioadenosine"/>
    <property type="evidence" value="ECO:0007669"/>
    <property type="project" value="TreeGrafter"/>
</dbReference>
<comment type="similarity">
    <text evidence="1">Belongs to the aldolase class II family. Adducin subfamily.</text>
</comment>
<name>A0A0K8VBV1_BACLA</name>
<dbReference type="Pfam" id="PF00596">
    <property type="entry name" value="Aldolase_II"/>
    <property type="match status" value="1"/>
</dbReference>